<dbReference type="PANTHER" id="PTHR24355">
    <property type="entry name" value="G PROTEIN-COUPLED RECEPTOR KINASE/RIBOSOMAL PROTEIN S6 KINASE"/>
    <property type="match status" value="1"/>
</dbReference>
<dbReference type="SUPFAM" id="SSF56112">
    <property type="entry name" value="Protein kinase-like (PK-like)"/>
    <property type="match status" value="1"/>
</dbReference>
<keyword evidence="4" id="KW-0418">Kinase</keyword>
<feature type="compositionally biased region" description="Low complexity" evidence="6">
    <location>
        <begin position="325"/>
        <end position="340"/>
    </location>
</feature>
<dbReference type="InterPro" id="IPR008271">
    <property type="entry name" value="Ser/Thr_kinase_AS"/>
</dbReference>
<dbReference type="GO" id="GO:0004674">
    <property type="term" value="F:protein serine/threonine kinase activity"/>
    <property type="evidence" value="ECO:0007669"/>
    <property type="project" value="UniProtKB-KW"/>
</dbReference>
<gene>
    <name evidence="8" type="ORF">CINC_LOCUS2919</name>
</gene>
<evidence type="ECO:0000313" key="8">
    <source>
        <dbReference type="EMBL" id="CAD0201246.1"/>
    </source>
</evidence>
<dbReference type="InterPro" id="IPR000719">
    <property type="entry name" value="Prot_kinase_dom"/>
</dbReference>
<keyword evidence="2" id="KW-0808">Transferase</keyword>
<evidence type="ECO:0000256" key="1">
    <source>
        <dbReference type="ARBA" id="ARBA00022527"/>
    </source>
</evidence>
<feature type="compositionally biased region" description="Low complexity" evidence="6">
    <location>
        <begin position="1"/>
        <end position="17"/>
    </location>
</feature>
<keyword evidence="1" id="KW-0723">Serine/threonine-protein kinase</keyword>
<evidence type="ECO:0000256" key="5">
    <source>
        <dbReference type="ARBA" id="ARBA00022840"/>
    </source>
</evidence>
<dbReference type="Gene3D" id="1.10.510.10">
    <property type="entry name" value="Transferase(Phosphotransferase) domain 1"/>
    <property type="match status" value="1"/>
</dbReference>
<reference evidence="8" key="1">
    <citation type="submission" date="2021-12" db="EMBL/GenBank/DDBJ databases">
        <authorList>
            <person name="King R."/>
        </authorList>
    </citation>
    <scope>NUCLEOTIDE SEQUENCE</scope>
</reference>
<evidence type="ECO:0000256" key="3">
    <source>
        <dbReference type="ARBA" id="ARBA00022741"/>
    </source>
</evidence>
<dbReference type="Gene3D" id="3.30.200.20">
    <property type="entry name" value="Phosphorylase Kinase, domain 1"/>
    <property type="match status" value="1"/>
</dbReference>
<keyword evidence="9" id="KW-1185">Reference proteome</keyword>
<evidence type="ECO:0000256" key="6">
    <source>
        <dbReference type="SAM" id="MobiDB-lite"/>
    </source>
</evidence>
<dbReference type="PROSITE" id="PS00108">
    <property type="entry name" value="PROTEIN_KINASE_ST"/>
    <property type="match status" value="1"/>
</dbReference>
<protein>
    <recommendedName>
        <fullName evidence="7">Protein kinase domain-containing protein</fullName>
    </recommendedName>
</protein>
<keyword evidence="5" id="KW-0067">ATP-binding</keyword>
<feature type="region of interest" description="Disordered" evidence="6">
    <location>
        <begin position="1"/>
        <end position="24"/>
    </location>
</feature>
<dbReference type="PROSITE" id="PS50011">
    <property type="entry name" value="PROTEIN_KINASE_DOM"/>
    <property type="match status" value="1"/>
</dbReference>
<evidence type="ECO:0000256" key="4">
    <source>
        <dbReference type="ARBA" id="ARBA00022777"/>
    </source>
</evidence>
<name>A0A9N8PZ58_CHRIL</name>
<organism evidence="8 9">
    <name type="scientific">Chrysodeixis includens</name>
    <name type="common">Soybean looper</name>
    <name type="synonym">Pseudoplusia includens</name>
    <dbReference type="NCBI Taxonomy" id="689277"/>
    <lineage>
        <taxon>Eukaryota</taxon>
        <taxon>Metazoa</taxon>
        <taxon>Ecdysozoa</taxon>
        <taxon>Arthropoda</taxon>
        <taxon>Hexapoda</taxon>
        <taxon>Insecta</taxon>
        <taxon>Pterygota</taxon>
        <taxon>Neoptera</taxon>
        <taxon>Endopterygota</taxon>
        <taxon>Lepidoptera</taxon>
        <taxon>Glossata</taxon>
        <taxon>Ditrysia</taxon>
        <taxon>Noctuoidea</taxon>
        <taxon>Noctuidae</taxon>
        <taxon>Plusiinae</taxon>
        <taxon>Chrysodeixis</taxon>
    </lineage>
</organism>
<dbReference type="CDD" id="cd05123">
    <property type="entry name" value="STKc_AGC"/>
    <property type="match status" value="1"/>
</dbReference>
<dbReference type="Proteomes" id="UP001154114">
    <property type="component" value="Chromosome 14"/>
</dbReference>
<dbReference type="AlphaFoldDB" id="A0A9N8PZ58"/>
<sequence>MGNTHNKNSQNRNQKQSTHSDRDGQAFTSQFSLSHFVGNLSGRSFVSVTSNQSVYSASRPWSRVSRRRWNDSTLKNPLEASKTAWPVAHKESIFQPEFPITTDLLQKDFQIEETIAKGAFGEVYKVKKISENKEYALKVLSKSQIVNESAVRQVKEEARIQAACGHHSFIAGAVARWQTKKRLYIVSEYIPGGELLALLDKYGRLPEELVKILVAEIAIAIDFLHNAGVIYRDLKPENILLDSDYHIRLIDFGLSKWLSIGSRTTTLCGTLKYMAPEVLSREPYGHAADWWSLGVLTCRMLTDEYPAPAIGKRATPDNELTYNPNRSPTSVASSSNSNGNQREQRQQLIQPIAGTLPKSATSLSNASRGLLMRLLERDPRVRMRNLRQMQQSAFYMKFNFEHVKTKKISPKSVLEQHFPSIAEKSPVGGACDKMFLTFDQPTLI</sequence>
<feature type="region of interest" description="Disordered" evidence="6">
    <location>
        <begin position="312"/>
        <end position="345"/>
    </location>
</feature>
<evidence type="ECO:0000259" key="7">
    <source>
        <dbReference type="PROSITE" id="PS50011"/>
    </source>
</evidence>
<accession>A0A9N8PZ58</accession>
<dbReference type="InterPro" id="IPR045270">
    <property type="entry name" value="STKc_AGC"/>
</dbReference>
<dbReference type="OrthoDB" id="3205605at2759"/>
<dbReference type="SMART" id="SM00220">
    <property type="entry name" value="S_TKc"/>
    <property type="match status" value="1"/>
</dbReference>
<keyword evidence="3" id="KW-0547">Nucleotide-binding</keyword>
<dbReference type="PANTHER" id="PTHR24355:SF1">
    <property type="entry name" value="RIBOSOMAL PROTEIN S6 KINASE-RELATED PROTEIN"/>
    <property type="match status" value="1"/>
</dbReference>
<proteinExistence type="predicted"/>
<dbReference type="Pfam" id="PF00069">
    <property type="entry name" value="Pkinase"/>
    <property type="match status" value="1"/>
</dbReference>
<feature type="domain" description="Protein kinase" evidence="7">
    <location>
        <begin position="109"/>
        <end position="395"/>
    </location>
</feature>
<dbReference type="EMBL" id="LR824017">
    <property type="protein sequence ID" value="CAD0201246.1"/>
    <property type="molecule type" value="Genomic_DNA"/>
</dbReference>
<dbReference type="GO" id="GO:0005524">
    <property type="term" value="F:ATP binding"/>
    <property type="evidence" value="ECO:0007669"/>
    <property type="project" value="UniProtKB-KW"/>
</dbReference>
<evidence type="ECO:0000256" key="2">
    <source>
        <dbReference type="ARBA" id="ARBA00022679"/>
    </source>
</evidence>
<evidence type="ECO:0000313" key="9">
    <source>
        <dbReference type="Proteomes" id="UP001154114"/>
    </source>
</evidence>
<dbReference type="InterPro" id="IPR011009">
    <property type="entry name" value="Kinase-like_dom_sf"/>
</dbReference>